<keyword evidence="2" id="KW-1185">Reference proteome</keyword>
<proteinExistence type="predicted"/>
<dbReference type="InterPro" id="IPR021577">
    <property type="entry name" value="DUF3209"/>
</dbReference>
<reference evidence="1 2" key="1">
    <citation type="submission" date="2021-12" db="EMBL/GenBank/DDBJ databases">
        <title>Discovery of the Pendulisporaceae a myxobacterial family with distinct sporulation behavior and unique specialized metabolism.</title>
        <authorList>
            <person name="Garcia R."/>
            <person name="Popoff A."/>
            <person name="Bader C.D."/>
            <person name="Loehr J."/>
            <person name="Walesch S."/>
            <person name="Walt C."/>
            <person name="Boldt J."/>
            <person name="Bunk B."/>
            <person name="Haeckl F.J.F.P.J."/>
            <person name="Gunesch A.P."/>
            <person name="Birkelbach J."/>
            <person name="Nuebel U."/>
            <person name="Pietschmann T."/>
            <person name="Bach T."/>
            <person name="Mueller R."/>
        </authorList>
    </citation>
    <scope>NUCLEOTIDE SEQUENCE [LARGE SCALE GENOMIC DNA]</scope>
    <source>
        <strain evidence="1 2">MSr12523</strain>
    </source>
</reference>
<dbReference type="EMBL" id="CP089982">
    <property type="protein sequence ID" value="WXA94972.1"/>
    <property type="molecule type" value="Genomic_DNA"/>
</dbReference>
<gene>
    <name evidence="1" type="ORF">LZC95_52190</name>
</gene>
<sequence>MACHEIAALRLGLMNILGVNDEAEKAHELAELGEAARTPGPLASLTVASDLDGLVKLFSTSLVDLNEKVARTPAGDPKLPYMRSLVVLTKKVELELRAHVESLGRMNRELEEMHDLVHELFPAE</sequence>
<dbReference type="Pfam" id="PF11483">
    <property type="entry name" value="DUF3209"/>
    <property type="match status" value="1"/>
</dbReference>
<dbReference type="RefSeq" id="WP_394845580.1">
    <property type="nucleotide sequence ID" value="NZ_CP089982.1"/>
</dbReference>
<evidence type="ECO:0000313" key="1">
    <source>
        <dbReference type="EMBL" id="WXA94972.1"/>
    </source>
</evidence>
<protein>
    <submittedName>
        <fullName evidence="1">DUF3209 family protein</fullName>
    </submittedName>
</protein>
<organism evidence="1 2">
    <name type="scientific">Pendulispora brunnea</name>
    <dbReference type="NCBI Taxonomy" id="2905690"/>
    <lineage>
        <taxon>Bacteria</taxon>
        <taxon>Pseudomonadati</taxon>
        <taxon>Myxococcota</taxon>
        <taxon>Myxococcia</taxon>
        <taxon>Myxococcales</taxon>
        <taxon>Sorangiineae</taxon>
        <taxon>Pendulisporaceae</taxon>
        <taxon>Pendulispora</taxon>
    </lineage>
</organism>
<evidence type="ECO:0000313" key="2">
    <source>
        <dbReference type="Proteomes" id="UP001379533"/>
    </source>
</evidence>
<name>A0ABZ2KC22_9BACT</name>
<dbReference type="Proteomes" id="UP001379533">
    <property type="component" value="Chromosome"/>
</dbReference>
<dbReference type="Gene3D" id="6.10.140.1220">
    <property type="match status" value="1"/>
</dbReference>
<accession>A0ABZ2KC22</accession>